<evidence type="ECO:0000256" key="1">
    <source>
        <dbReference type="SAM" id="MobiDB-lite"/>
    </source>
</evidence>
<keyword evidence="3" id="KW-1185">Reference proteome</keyword>
<dbReference type="EMBL" id="BDQG01000001">
    <property type="protein sequence ID" value="GAW65290.1"/>
    <property type="molecule type" value="Genomic_DNA"/>
</dbReference>
<feature type="region of interest" description="Disordered" evidence="1">
    <location>
        <begin position="1"/>
        <end position="36"/>
    </location>
</feature>
<evidence type="ECO:0000313" key="3">
    <source>
        <dbReference type="Proteomes" id="UP000194153"/>
    </source>
</evidence>
<name>A0ABQ0MDV0_9BACT</name>
<organism evidence="2 3">
    <name type="scientific">Geoanaerobacter pelophilus</name>
    <dbReference type="NCBI Taxonomy" id="60036"/>
    <lineage>
        <taxon>Bacteria</taxon>
        <taxon>Pseudomonadati</taxon>
        <taxon>Thermodesulfobacteriota</taxon>
        <taxon>Desulfuromonadia</taxon>
        <taxon>Geobacterales</taxon>
        <taxon>Geobacteraceae</taxon>
        <taxon>Geoanaerobacter</taxon>
    </lineage>
</organism>
<evidence type="ECO:0000313" key="2">
    <source>
        <dbReference type="EMBL" id="GAW65290.1"/>
    </source>
</evidence>
<accession>A0ABQ0MDV0</accession>
<comment type="caution">
    <text evidence="2">The sequence shown here is derived from an EMBL/GenBank/DDBJ whole genome shotgun (WGS) entry which is preliminary data.</text>
</comment>
<proteinExistence type="predicted"/>
<sequence>MLLKARTGLWEQNKPRRRRQESKVSKQRFAGSGSDGAQIKEAAKLYEENTL</sequence>
<dbReference type="Proteomes" id="UP000194153">
    <property type="component" value="Unassembled WGS sequence"/>
</dbReference>
<reference evidence="3" key="1">
    <citation type="submission" date="2017-05" db="EMBL/GenBank/DDBJ databases">
        <title>Draft genome sequence of Geobacter pelophilus, a iron(III)-reducing bacteria.</title>
        <authorList>
            <person name="Aoyagi T."/>
            <person name="Koike H."/>
            <person name="Morita T."/>
            <person name="Sato Y."/>
            <person name="Habe H."/>
            <person name="Hori T."/>
        </authorList>
    </citation>
    <scope>NUCLEOTIDE SEQUENCE [LARGE SCALE GENOMIC DNA]</scope>
    <source>
        <strain evidence="3">Drf2</strain>
    </source>
</reference>
<protein>
    <submittedName>
        <fullName evidence="2">Uncharacterized protein</fullName>
    </submittedName>
</protein>
<gene>
    <name evidence="2" type="ORF">GPEL0_01r0093</name>
</gene>